<reference evidence="4" key="1">
    <citation type="journal article" date="2020" name="Cell">
        <title>Large-Scale Comparative Analyses of Tick Genomes Elucidate Their Genetic Diversity and Vector Capacities.</title>
        <authorList>
            <consortium name="Tick Genome and Microbiome Consortium (TIGMIC)"/>
            <person name="Jia N."/>
            <person name="Wang J."/>
            <person name="Shi W."/>
            <person name="Du L."/>
            <person name="Sun Y."/>
            <person name="Zhan W."/>
            <person name="Jiang J.F."/>
            <person name="Wang Q."/>
            <person name="Zhang B."/>
            <person name="Ji P."/>
            <person name="Bell-Sakyi L."/>
            <person name="Cui X.M."/>
            <person name="Yuan T.T."/>
            <person name="Jiang B.G."/>
            <person name="Yang W.F."/>
            <person name="Lam T.T."/>
            <person name="Chang Q.C."/>
            <person name="Ding S.J."/>
            <person name="Wang X.J."/>
            <person name="Zhu J.G."/>
            <person name="Ruan X.D."/>
            <person name="Zhao L."/>
            <person name="Wei J.T."/>
            <person name="Ye R.Z."/>
            <person name="Que T.C."/>
            <person name="Du C.H."/>
            <person name="Zhou Y.H."/>
            <person name="Cheng J.X."/>
            <person name="Dai P.F."/>
            <person name="Guo W.B."/>
            <person name="Han X.H."/>
            <person name="Huang E.J."/>
            <person name="Li L.F."/>
            <person name="Wei W."/>
            <person name="Gao Y.C."/>
            <person name="Liu J.Z."/>
            <person name="Shao H.Z."/>
            <person name="Wang X."/>
            <person name="Wang C.C."/>
            <person name="Yang T.C."/>
            <person name="Huo Q.B."/>
            <person name="Li W."/>
            <person name="Chen H.Y."/>
            <person name="Chen S.E."/>
            <person name="Zhou L.G."/>
            <person name="Ni X.B."/>
            <person name="Tian J.H."/>
            <person name="Sheng Y."/>
            <person name="Liu T."/>
            <person name="Pan Y.S."/>
            <person name="Xia L.Y."/>
            <person name="Li J."/>
            <person name="Zhao F."/>
            <person name="Cao W.C."/>
        </authorList>
    </citation>
    <scope>NUCLEOTIDE SEQUENCE</scope>
    <source>
        <strain evidence="4">Rsan-2018</strain>
    </source>
</reference>
<feature type="domain" description="Attractin/MKLN-like beta-propeller" evidence="3">
    <location>
        <begin position="2"/>
        <end position="233"/>
    </location>
</feature>
<accession>A0A9D4Q4P2</accession>
<dbReference type="InterPro" id="IPR056737">
    <property type="entry name" value="Beta-prop_ATRN-MKLN-like"/>
</dbReference>
<evidence type="ECO:0000313" key="5">
    <source>
        <dbReference type="Proteomes" id="UP000821837"/>
    </source>
</evidence>
<dbReference type="AlphaFoldDB" id="A0A9D4Q4P2"/>
<dbReference type="InterPro" id="IPR006652">
    <property type="entry name" value="Kelch_1"/>
</dbReference>
<proteinExistence type="predicted"/>
<name>A0A9D4Q4P2_RHISA</name>
<dbReference type="VEuPathDB" id="VectorBase:RSAN_027017"/>
<keyword evidence="2" id="KW-0677">Repeat</keyword>
<evidence type="ECO:0000313" key="4">
    <source>
        <dbReference type="EMBL" id="KAH7968001.1"/>
    </source>
</evidence>
<comment type="caution">
    <text evidence="4">The sequence shown here is derived from an EMBL/GenBank/DDBJ whole genome shotgun (WGS) entry which is preliminary data.</text>
</comment>
<keyword evidence="1" id="KW-0880">Kelch repeat</keyword>
<evidence type="ECO:0000256" key="2">
    <source>
        <dbReference type="ARBA" id="ARBA00022737"/>
    </source>
</evidence>
<gene>
    <name evidence="4" type="ORF">HPB52_005117</name>
</gene>
<dbReference type="Pfam" id="PF24981">
    <property type="entry name" value="Beta-prop_ATRN-LZTR1"/>
    <property type="match status" value="1"/>
</dbReference>
<organism evidence="4 5">
    <name type="scientific">Rhipicephalus sanguineus</name>
    <name type="common">Brown dog tick</name>
    <name type="synonym">Ixodes sanguineus</name>
    <dbReference type="NCBI Taxonomy" id="34632"/>
    <lineage>
        <taxon>Eukaryota</taxon>
        <taxon>Metazoa</taxon>
        <taxon>Ecdysozoa</taxon>
        <taxon>Arthropoda</taxon>
        <taxon>Chelicerata</taxon>
        <taxon>Arachnida</taxon>
        <taxon>Acari</taxon>
        <taxon>Parasitiformes</taxon>
        <taxon>Ixodida</taxon>
        <taxon>Ixodoidea</taxon>
        <taxon>Ixodidae</taxon>
        <taxon>Rhipicephalinae</taxon>
        <taxon>Rhipicephalus</taxon>
        <taxon>Rhipicephalus</taxon>
    </lineage>
</organism>
<dbReference type="Proteomes" id="UP000821837">
    <property type="component" value="Unassembled WGS sequence"/>
</dbReference>
<dbReference type="Gene3D" id="2.120.10.80">
    <property type="entry name" value="Kelch-type beta propeller"/>
    <property type="match status" value="2"/>
</dbReference>
<dbReference type="PANTHER" id="PTHR45632">
    <property type="entry name" value="LD33804P"/>
    <property type="match status" value="1"/>
</dbReference>
<protein>
    <recommendedName>
        <fullName evidence="3">Attractin/MKLN-like beta-propeller domain-containing protein</fullName>
    </recommendedName>
</protein>
<evidence type="ECO:0000259" key="3">
    <source>
        <dbReference type="Pfam" id="PF24981"/>
    </source>
</evidence>
<keyword evidence="5" id="KW-1185">Reference proteome</keyword>
<dbReference type="SUPFAM" id="SSF117281">
    <property type="entry name" value="Kelch motif"/>
    <property type="match status" value="1"/>
</dbReference>
<dbReference type="SMART" id="SM00612">
    <property type="entry name" value="Kelch"/>
    <property type="match status" value="3"/>
</dbReference>
<sequence>MPEPRSYHAAVLIGKTVYVTGGFDPETRKCGELVACKTTFAYDIDTMQWSRKADMKTGRAAHGAAAFKDKLFVFGGRGRLGRAVESTEEYDPSSDTWKECTPLDVPRMAVGCATVADDIYVVGGLVPEADDLYRAVDRVNIYDPKTHTWSEGPPLPKPRAFPAAASLGDKLWLIGGCYDNSEPGLNLVSLRDVDVLEPSGWVHMGCTTHSRHAAAVAVADTNIYVIGGTSSVLNGPIKRPEVYLQQDDRYKFPAEYPEAMTGISAVSVPPITATFRSRSLTCMITDALAE</sequence>
<reference evidence="4" key="2">
    <citation type="submission" date="2021-09" db="EMBL/GenBank/DDBJ databases">
        <authorList>
            <person name="Jia N."/>
            <person name="Wang J."/>
            <person name="Shi W."/>
            <person name="Du L."/>
            <person name="Sun Y."/>
            <person name="Zhan W."/>
            <person name="Jiang J."/>
            <person name="Wang Q."/>
            <person name="Zhang B."/>
            <person name="Ji P."/>
            <person name="Sakyi L.B."/>
            <person name="Cui X."/>
            <person name="Yuan T."/>
            <person name="Jiang B."/>
            <person name="Yang W."/>
            <person name="Lam T.T.-Y."/>
            <person name="Chang Q."/>
            <person name="Ding S."/>
            <person name="Wang X."/>
            <person name="Zhu J."/>
            <person name="Ruan X."/>
            <person name="Zhao L."/>
            <person name="Wei J."/>
            <person name="Que T."/>
            <person name="Du C."/>
            <person name="Cheng J."/>
            <person name="Dai P."/>
            <person name="Han X."/>
            <person name="Huang E."/>
            <person name="Gao Y."/>
            <person name="Liu J."/>
            <person name="Shao H."/>
            <person name="Ye R."/>
            <person name="Li L."/>
            <person name="Wei W."/>
            <person name="Wang X."/>
            <person name="Wang C."/>
            <person name="Huo Q."/>
            <person name="Li W."/>
            <person name="Guo W."/>
            <person name="Chen H."/>
            <person name="Chen S."/>
            <person name="Zhou L."/>
            <person name="Zhou L."/>
            <person name="Ni X."/>
            <person name="Tian J."/>
            <person name="Zhou Y."/>
            <person name="Sheng Y."/>
            <person name="Liu T."/>
            <person name="Pan Y."/>
            <person name="Xia L."/>
            <person name="Li J."/>
            <person name="Zhao F."/>
            <person name="Cao W."/>
        </authorList>
    </citation>
    <scope>NUCLEOTIDE SEQUENCE</scope>
    <source>
        <strain evidence="4">Rsan-2018</strain>
        <tissue evidence="4">Larvae</tissue>
    </source>
</reference>
<dbReference type="EMBL" id="JABSTV010001248">
    <property type="protein sequence ID" value="KAH7968001.1"/>
    <property type="molecule type" value="Genomic_DNA"/>
</dbReference>
<dbReference type="InterPro" id="IPR015915">
    <property type="entry name" value="Kelch-typ_b-propeller"/>
</dbReference>
<evidence type="ECO:0000256" key="1">
    <source>
        <dbReference type="ARBA" id="ARBA00022441"/>
    </source>
</evidence>